<evidence type="ECO:0000313" key="2">
    <source>
        <dbReference type="EnsemblMetazoa" id="ACHR014329-PA"/>
    </source>
</evidence>
<evidence type="ECO:0000313" key="3">
    <source>
        <dbReference type="Proteomes" id="UP000075881"/>
    </source>
</evidence>
<evidence type="ECO:0000256" key="1">
    <source>
        <dbReference type="SAM" id="MobiDB-lite"/>
    </source>
</evidence>
<organism evidence="2 3">
    <name type="scientific">Anopheles christyi</name>
    <dbReference type="NCBI Taxonomy" id="43041"/>
    <lineage>
        <taxon>Eukaryota</taxon>
        <taxon>Metazoa</taxon>
        <taxon>Ecdysozoa</taxon>
        <taxon>Arthropoda</taxon>
        <taxon>Hexapoda</taxon>
        <taxon>Insecta</taxon>
        <taxon>Pterygota</taxon>
        <taxon>Neoptera</taxon>
        <taxon>Endopterygota</taxon>
        <taxon>Diptera</taxon>
        <taxon>Nematocera</taxon>
        <taxon>Culicoidea</taxon>
        <taxon>Culicidae</taxon>
        <taxon>Anophelinae</taxon>
        <taxon>Anopheles</taxon>
    </lineage>
</organism>
<dbReference type="EnsemblMetazoa" id="ACHR014329-RA">
    <property type="protein sequence ID" value="ACHR014329-PA"/>
    <property type="gene ID" value="ACHR014329"/>
</dbReference>
<name>A0A182KIR1_9DIPT</name>
<dbReference type="Proteomes" id="UP000075881">
    <property type="component" value="Unassembled WGS sequence"/>
</dbReference>
<feature type="compositionally biased region" description="Basic and acidic residues" evidence="1">
    <location>
        <begin position="55"/>
        <end position="65"/>
    </location>
</feature>
<feature type="region of interest" description="Disordered" evidence="1">
    <location>
        <begin position="1"/>
        <end position="24"/>
    </location>
</feature>
<reference evidence="2" key="2">
    <citation type="submission" date="2020-05" db="UniProtKB">
        <authorList>
            <consortium name="EnsemblMetazoa"/>
        </authorList>
    </citation>
    <scope>IDENTIFICATION</scope>
    <source>
        <strain evidence="2">ACHKN1017</strain>
    </source>
</reference>
<dbReference type="AlphaFoldDB" id="A0A182KIR1"/>
<keyword evidence="3" id="KW-1185">Reference proteome</keyword>
<sequence length="215" mass="25247">MPPKKTVKIVTTRSSTAGPSSTAIPVKAGAKKSRYKIYEIPRKSEFCEYLEKLRREQERQHREQDANGEEGAGPSRQAETRLKLIVFDEPITTAIRQGSVVEYRPKERLPFKDVVSSYLRRSSNPRLMIGQYKIPKVKSWEQVIEDSLRKISAERASRAERWKQPRLQWLEELEEANHKLPERNRSQEGRFDPSLCCFLMWCQRRRHNHQRLSNG</sequence>
<protein>
    <submittedName>
        <fullName evidence="2">Uncharacterized protein</fullName>
    </submittedName>
</protein>
<reference evidence="3" key="1">
    <citation type="submission" date="2013-03" db="EMBL/GenBank/DDBJ databases">
        <title>The Genome Sequence of Anopheles christyi ACHKN1017.</title>
        <authorList>
            <consortium name="The Broad Institute Genomics Platform"/>
            <person name="Neafsey D.E."/>
            <person name="Besansky N."/>
            <person name="Walker B."/>
            <person name="Young S.K."/>
            <person name="Zeng Q."/>
            <person name="Gargeya S."/>
            <person name="Fitzgerald M."/>
            <person name="Haas B."/>
            <person name="Abouelleil A."/>
            <person name="Allen A.W."/>
            <person name="Alvarado L."/>
            <person name="Arachchi H.M."/>
            <person name="Berlin A.M."/>
            <person name="Chapman S.B."/>
            <person name="Gainer-Dewar J."/>
            <person name="Goldberg J."/>
            <person name="Griggs A."/>
            <person name="Gujja S."/>
            <person name="Hansen M."/>
            <person name="Howarth C."/>
            <person name="Imamovic A."/>
            <person name="Ireland A."/>
            <person name="Larimer J."/>
            <person name="McCowan C."/>
            <person name="Murphy C."/>
            <person name="Pearson M."/>
            <person name="Poon T.W."/>
            <person name="Priest M."/>
            <person name="Roberts A."/>
            <person name="Saif S."/>
            <person name="Shea T."/>
            <person name="Sisk P."/>
            <person name="Sykes S."/>
            <person name="Wortman J."/>
            <person name="Nusbaum C."/>
            <person name="Birren B."/>
        </authorList>
    </citation>
    <scope>NUCLEOTIDE SEQUENCE [LARGE SCALE GENOMIC DNA]</scope>
    <source>
        <strain evidence="3">ACHKN1017</strain>
    </source>
</reference>
<feature type="region of interest" description="Disordered" evidence="1">
    <location>
        <begin position="55"/>
        <end position="77"/>
    </location>
</feature>
<proteinExistence type="predicted"/>
<accession>A0A182KIR1</accession>
<dbReference type="VEuPathDB" id="VectorBase:ACHR014329"/>
<feature type="compositionally biased region" description="Polar residues" evidence="1">
    <location>
        <begin position="9"/>
        <end position="23"/>
    </location>
</feature>